<feature type="domain" description="NADH-rubredoxin oxidoreductase C-terminal" evidence="5">
    <location>
        <begin position="319"/>
        <end position="391"/>
    </location>
</feature>
<evidence type="ECO:0000256" key="3">
    <source>
        <dbReference type="ARBA" id="ARBA00022827"/>
    </source>
</evidence>
<evidence type="ECO:0000256" key="2">
    <source>
        <dbReference type="ARBA" id="ARBA00022630"/>
    </source>
</evidence>
<proteinExistence type="predicted"/>
<comment type="cofactor">
    <cofactor evidence="1">
        <name>FAD</name>
        <dbReference type="ChEBI" id="CHEBI:57692"/>
    </cofactor>
</comment>
<dbReference type="Pfam" id="PF18267">
    <property type="entry name" value="Rubredoxin_C"/>
    <property type="match status" value="1"/>
</dbReference>
<dbReference type="Pfam" id="PF07992">
    <property type="entry name" value="Pyr_redox_2"/>
    <property type="match status" value="1"/>
</dbReference>
<dbReference type="PRINTS" id="PR00469">
    <property type="entry name" value="PNDRDTASEII"/>
</dbReference>
<dbReference type="Gene3D" id="3.50.50.60">
    <property type="entry name" value="FAD/NAD(P)-binding domain"/>
    <property type="match status" value="2"/>
</dbReference>
<dbReference type="InterPro" id="IPR023753">
    <property type="entry name" value="FAD/NAD-binding_dom"/>
</dbReference>
<gene>
    <name evidence="6" type="ORF">LX24_02567</name>
</gene>
<feature type="domain" description="FAD/NAD(P)-binding" evidence="4">
    <location>
        <begin position="1"/>
        <end position="302"/>
    </location>
</feature>
<dbReference type="InterPro" id="IPR041575">
    <property type="entry name" value="Rubredoxin_C"/>
</dbReference>
<evidence type="ECO:0000259" key="5">
    <source>
        <dbReference type="Pfam" id="PF18267"/>
    </source>
</evidence>
<dbReference type="PANTHER" id="PTHR43429">
    <property type="entry name" value="PYRIDINE NUCLEOTIDE-DISULFIDE OXIDOREDUCTASE DOMAIN-CONTAINING"/>
    <property type="match status" value="1"/>
</dbReference>
<dbReference type="AlphaFoldDB" id="A0A5S4ZNP1"/>
<dbReference type="PANTHER" id="PTHR43429:SF3">
    <property type="entry name" value="NITRITE REDUCTASE [NAD(P)H]"/>
    <property type="match status" value="1"/>
</dbReference>
<reference evidence="6 7" key="1">
    <citation type="submission" date="2019-07" db="EMBL/GenBank/DDBJ databases">
        <title>Genomic Encyclopedia of Type Strains, Phase I: the one thousand microbial genomes (KMG-I) project.</title>
        <authorList>
            <person name="Kyrpides N."/>
        </authorList>
    </citation>
    <scope>NUCLEOTIDE SEQUENCE [LARGE SCALE GENOMIC DNA]</scope>
    <source>
        <strain evidence="6 7">DSM 6562</strain>
    </source>
</reference>
<evidence type="ECO:0000313" key="7">
    <source>
        <dbReference type="Proteomes" id="UP000323166"/>
    </source>
</evidence>
<dbReference type="InterPro" id="IPR016156">
    <property type="entry name" value="FAD/NAD-linked_Rdtase_dimer_sf"/>
</dbReference>
<evidence type="ECO:0000256" key="1">
    <source>
        <dbReference type="ARBA" id="ARBA00001974"/>
    </source>
</evidence>
<protein>
    <submittedName>
        <fullName evidence="6">Pyridine nucleotide-disulfide oxidoreductase</fullName>
    </submittedName>
</protein>
<evidence type="ECO:0000259" key="4">
    <source>
        <dbReference type="Pfam" id="PF07992"/>
    </source>
</evidence>
<dbReference type="InterPro" id="IPR050260">
    <property type="entry name" value="FAD-bd_OxRdtase"/>
</dbReference>
<keyword evidence="3" id="KW-0274">FAD</keyword>
<dbReference type="EMBL" id="VNHM01000017">
    <property type="protein sequence ID" value="TYO93883.1"/>
    <property type="molecule type" value="Genomic_DNA"/>
</dbReference>
<comment type="caution">
    <text evidence="6">The sequence shown here is derived from an EMBL/GenBank/DDBJ whole genome shotgun (WGS) entry which is preliminary data.</text>
</comment>
<dbReference type="RefSeq" id="WP_166512515.1">
    <property type="nucleotide sequence ID" value="NZ_VNHM01000017.1"/>
</dbReference>
<keyword evidence="2" id="KW-0285">Flavoprotein</keyword>
<name>A0A5S4ZNP1_9FIRM</name>
<dbReference type="SUPFAM" id="SSF51905">
    <property type="entry name" value="FAD/NAD(P)-binding domain"/>
    <property type="match status" value="1"/>
</dbReference>
<evidence type="ECO:0000313" key="6">
    <source>
        <dbReference type="EMBL" id="TYO93883.1"/>
    </source>
</evidence>
<dbReference type="Proteomes" id="UP000323166">
    <property type="component" value="Unassembled WGS sequence"/>
</dbReference>
<accession>A0A5S4ZNP1</accession>
<dbReference type="Gene3D" id="3.30.390.30">
    <property type="match status" value="1"/>
</dbReference>
<keyword evidence="7" id="KW-1185">Reference proteome</keyword>
<organism evidence="6 7">
    <name type="scientific">Desulfallas thermosapovorans DSM 6562</name>
    <dbReference type="NCBI Taxonomy" id="1121431"/>
    <lineage>
        <taxon>Bacteria</taxon>
        <taxon>Bacillati</taxon>
        <taxon>Bacillota</taxon>
        <taxon>Clostridia</taxon>
        <taxon>Eubacteriales</taxon>
        <taxon>Desulfallaceae</taxon>
        <taxon>Desulfallas</taxon>
    </lineage>
</organism>
<dbReference type="PRINTS" id="PR00368">
    <property type="entry name" value="FADPNR"/>
</dbReference>
<dbReference type="GO" id="GO:0016491">
    <property type="term" value="F:oxidoreductase activity"/>
    <property type="evidence" value="ECO:0007669"/>
    <property type="project" value="InterPro"/>
</dbReference>
<dbReference type="InterPro" id="IPR036188">
    <property type="entry name" value="FAD/NAD-bd_sf"/>
</dbReference>
<sequence length="415" mass="44186">MKYVIIGGSAAGLTAAETLRANDSEASITIVTDEPESGYARCLIPDVLAGAKELAGITWRAPGFGRKNNFSIIKDTRVVSLEPAQRQVLLHDGRAIGYDRLLVATGAVPVAPTGSGTGVEGIFTLRTYRQARAIGEAADKGKQAVVVGGGLVGLKAAVALRKRGVQRVTLLVESPHLLVRQLDEESAAMLERELNNQGINCIFGARPAEYVKNPGKGSLRSIILVDGSEIPADLVVVGKGVLPNITLVRNAGGMVGKGIKVDEHMQTTLPGVFAAGDCIEVNDLLTGRPVPSGLWPLAVEQGRCAAFNMLGKPRVYPPPVTRLNATQFGGLPLVSVGQVRIDGKAAEYTVHVSRTLHYYRKLVFKQDRLVGFIMLGNIDRAGVYTALVKKGIPVSQTLKQKLQDGTVCVWDLLTS</sequence>